<dbReference type="EMBL" id="OX365920">
    <property type="protein sequence ID" value="CAI4065382.1"/>
    <property type="molecule type" value="Genomic_DNA"/>
</dbReference>
<dbReference type="InterPro" id="IPR013922">
    <property type="entry name" value="Cyclin_PHO80-like"/>
</dbReference>
<gene>
    <name evidence="2" type="primary">SUVC09G1170</name>
    <name evidence="2" type="ORF">SUVC_09G1170</name>
</gene>
<organism evidence="2 3">
    <name type="scientific">Saccharomyces uvarum</name>
    <name type="common">Yeast</name>
    <name type="synonym">Saccharomyces bayanus var. uvarum</name>
    <dbReference type="NCBI Taxonomy" id="230603"/>
    <lineage>
        <taxon>Eukaryota</taxon>
        <taxon>Fungi</taxon>
        <taxon>Dikarya</taxon>
        <taxon>Ascomycota</taxon>
        <taxon>Saccharomycotina</taxon>
        <taxon>Saccharomycetes</taxon>
        <taxon>Saccharomycetales</taxon>
        <taxon>Saccharomycetaceae</taxon>
        <taxon>Saccharomyces</taxon>
    </lineage>
</organism>
<dbReference type="GO" id="GO:0005634">
    <property type="term" value="C:nucleus"/>
    <property type="evidence" value="ECO:0007669"/>
    <property type="project" value="TreeGrafter"/>
</dbReference>
<accession>A0AA35NUH2</accession>
<proteinExistence type="predicted"/>
<evidence type="ECO:0008006" key="4">
    <source>
        <dbReference type="Google" id="ProtNLM"/>
    </source>
</evidence>
<feature type="compositionally biased region" description="Basic and acidic residues" evidence="1">
    <location>
        <begin position="21"/>
        <end position="32"/>
    </location>
</feature>
<feature type="compositionally biased region" description="Basic and acidic residues" evidence="1">
    <location>
        <begin position="76"/>
        <end position="86"/>
    </location>
</feature>
<feature type="region of interest" description="Disordered" evidence="1">
    <location>
        <begin position="1"/>
        <end position="96"/>
    </location>
</feature>
<dbReference type="CDD" id="cd20558">
    <property type="entry name" value="CYCLIN_ScPCL7-like"/>
    <property type="match status" value="1"/>
</dbReference>
<dbReference type="PANTHER" id="PTHR15615:SF94">
    <property type="entry name" value="PHO85 CYCLIN-6-RELATED"/>
    <property type="match status" value="1"/>
</dbReference>
<dbReference type="Pfam" id="PF08613">
    <property type="entry name" value="Cyclin"/>
    <property type="match status" value="1"/>
</dbReference>
<dbReference type="FunFam" id="1.10.472.10:FF:000097">
    <property type="entry name" value="Pho85 cyclin"/>
    <property type="match status" value="1"/>
</dbReference>
<evidence type="ECO:0000313" key="2">
    <source>
        <dbReference type="EMBL" id="CAI4065382.1"/>
    </source>
</evidence>
<evidence type="ECO:0000256" key="1">
    <source>
        <dbReference type="SAM" id="MobiDB-lite"/>
    </source>
</evidence>
<dbReference type="Proteomes" id="UP001162090">
    <property type="component" value="Chromosome 9"/>
</dbReference>
<reference evidence="2" key="1">
    <citation type="submission" date="2022-10" db="EMBL/GenBank/DDBJ databases">
        <authorList>
            <person name="Byrne P K."/>
        </authorList>
    </citation>
    <scope>NUCLEOTIDE SEQUENCE</scope>
    <source>
        <strain evidence="2">CBS7001</strain>
    </source>
</reference>
<protein>
    <recommendedName>
        <fullName evidence="4">Pcl7p</fullName>
    </recommendedName>
</protein>
<dbReference type="PANTHER" id="PTHR15615">
    <property type="match status" value="1"/>
</dbReference>
<dbReference type="GO" id="GO:0019901">
    <property type="term" value="F:protein kinase binding"/>
    <property type="evidence" value="ECO:0007669"/>
    <property type="project" value="InterPro"/>
</dbReference>
<feature type="compositionally biased region" description="Low complexity" evidence="1">
    <location>
        <begin position="41"/>
        <end position="57"/>
    </location>
</feature>
<dbReference type="AlphaFoldDB" id="A0AA35NUH2"/>
<sequence length="286" mass="32134">MELSSRPRRATTSPIDIPGGGDRHGQVIELHSHSLTTDPFSSNNSSLVSKTSTNLSLESPFSSKSLLDCPPVQSVKDSRDSQSDVHDMEEETSREDGESVLNIVDFPTDELILMVSALLNKIVKANDETTDPSQQVVEDGEDELLAPVLAFYGKNVPEIAVVQYLERIQKYCPTTNDIFLSLLVYFDRISKNYGSSPDRNGHVRQIFVMDSGNIHRLLITGITICTKFMSDFFYSNSRYAKVGGISLQELNHLELQFLVLCDFKLLVSREEMQKYADLLYKFGNHQ</sequence>
<dbReference type="GO" id="GO:0000307">
    <property type="term" value="C:cyclin-dependent protein kinase holoenzyme complex"/>
    <property type="evidence" value="ECO:0007669"/>
    <property type="project" value="UniProtKB-ARBA"/>
</dbReference>
<name>A0AA35NUH2_SACUV</name>
<dbReference type="GO" id="GO:0016538">
    <property type="term" value="F:cyclin-dependent protein serine/threonine kinase regulator activity"/>
    <property type="evidence" value="ECO:0007669"/>
    <property type="project" value="TreeGrafter"/>
</dbReference>
<evidence type="ECO:0000313" key="3">
    <source>
        <dbReference type="Proteomes" id="UP001162090"/>
    </source>
</evidence>
<dbReference type="Gene3D" id="1.10.472.10">
    <property type="entry name" value="Cyclin-like"/>
    <property type="match status" value="1"/>
</dbReference>